<protein>
    <submittedName>
        <fullName evidence="2">Uncharacterized protein</fullName>
    </submittedName>
</protein>
<gene>
    <name evidence="2" type="ORF">H4219_004841</name>
</gene>
<dbReference type="AlphaFoldDB" id="A0A9W8DR70"/>
<feature type="compositionally biased region" description="Polar residues" evidence="1">
    <location>
        <begin position="1"/>
        <end position="11"/>
    </location>
</feature>
<organism evidence="2 3">
    <name type="scientific">Mycoemilia scoparia</name>
    <dbReference type="NCBI Taxonomy" id="417184"/>
    <lineage>
        <taxon>Eukaryota</taxon>
        <taxon>Fungi</taxon>
        <taxon>Fungi incertae sedis</taxon>
        <taxon>Zoopagomycota</taxon>
        <taxon>Kickxellomycotina</taxon>
        <taxon>Kickxellomycetes</taxon>
        <taxon>Kickxellales</taxon>
        <taxon>Kickxellaceae</taxon>
        <taxon>Mycoemilia</taxon>
    </lineage>
</organism>
<name>A0A9W8DR70_9FUNG</name>
<evidence type="ECO:0000256" key="1">
    <source>
        <dbReference type="SAM" id="MobiDB-lite"/>
    </source>
</evidence>
<evidence type="ECO:0000313" key="2">
    <source>
        <dbReference type="EMBL" id="KAJ1914321.1"/>
    </source>
</evidence>
<feature type="region of interest" description="Disordered" evidence="1">
    <location>
        <begin position="1"/>
        <end position="103"/>
    </location>
</feature>
<accession>A0A9W8DR70</accession>
<evidence type="ECO:0000313" key="3">
    <source>
        <dbReference type="Proteomes" id="UP001150538"/>
    </source>
</evidence>
<comment type="caution">
    <text evidence="2">The sequence shown here is derived from an EMBL/GenBank/DDBJ whole genome shotgun (WGS) entry which is preliminary data.</text>
</comment>
<dbReference type="EMBL" id="JANBPU010000204">
    <property type="protein sequence ID" value="KAJ1914321.1"/>
    <property type="molecule type" value="Genomic_DNA"/>
</dbReference>
<keyword evidence="3" id="KW-1185">Reference proteome</keyword>
<reference evidence="2" key="1">
    <citation type="submission" date="2022-07" db="EMBL/GenBank/DDBJ databases">
        <title>Phylogenomic reconstructions and comparative analyses of Kickxellomycotina fungi.</title>
        <authorList>
            <person name="Reynolds N.K."/>
            <person name="Stajich J.E."/>
            <person name="Barry K."/>
            <person name="Grigoriev I.V."/>
            <person name="Crous P."/>
            <person name="Smith M.E."/>
        </authorList>
    </citation>
    <scope>NUCLEOTIDE SEQUENCE</scope>
    <source>
        <strain evidence="2">NBRC 100468</strain>
    </source>
</reference>
<feature type="compositionally biased region" description="Polar residues" evidence="1">
    <location>
        <begin position="77"/>
        <end position="86"/>
    </location>
</feature>
<dbReference type="Proteomes" id="UP001150538">
    <property type="component" value="Unassembled WGS sequence"/>
</dbReference>
<proteinExistence type="predicted"/>
<sequence length="103" mass="11419">MKLNFNHITNLTTQSKTPKKRPSPPRPRSQPSTNSSAIGGGEKKTKNSGFWDHLKKRMAPPRVYEPKRPTGSGSGSGNKPTMSWTSYKRPPPKAHTAQHGQRT</sequence>